<reference evidence="3" key="5">
    <citation type="submission" date="2021-07" db="EMBL/GenBank/DDBJ databases">
        <authorList>
            <consortium name="NCBI Pathogen Detection Project"/>
        </authorList>
    </citation>
    <scope>NUCLEOTIDE SEQUENCE</scope>
    <source>
        <strain evidence="3">91871</strain>
    </source>
</reference>
<reference evidence="3" key="4">
    <citation type="journal article" date="2018" name="Genome Biol.">
        <title>SKESA: strategic k-mer extension for scrupulous assemblies.</title>
        <authorList>
            <person name="Souvorov A."/>
            <person name="Agarwala R."/>
            <person name="Lipman D.J."/>
        </authorList>
    </citation>
    <scope>NUCLEOTIDE SEQUENCE</scope>
    <source>
        <strain evidence="3">91871</strain>
    </source>
</reference>
<organism evidence="4 6">
    <name type="scientific">Citrobacter freundii</name>
    <dbReference type="NCBI Taxonomy" id="546"/>
    <lineage>
        <taxon>Bacteria</taxon>
        <taxon>Pseudomonadati</taxon>
        <taxon>Pseudomonadota</taxon>
        <taxon>Gammaproteobacteria</taxon>
        <taxon>Enterobacterales</taxon>
        <taxon>Enterobacteriaceae</taxon>
        <taxon>Citrobacter</taxon>
        <taxon>Citrobacter freundii complex</taxon>
    </lineage>
</organism>
<protein>
    <submittedName>
        <fullName evidence="4">Uncharacterized protein</fullName>
    </submittedName>
</protein>
<dbReference type="EMBL" id="LJEB01000211">
    <property type="protein sequence ID" value="KPR46809.1"/>
    <property type="molecule type" value="Genomic_DNA"/>
</dbReference>
<dbReference type="EMBL" id="ABLGCN030000013">
    <property type="protein sequence ID" value="EMM7459591.1"/>
    <property type="molecule type" value="Genomic_DNA"/>
</dbReference>
<dbReference type="EMBL" id="NEFA01000036">
    <property type="protein sequence ID" value="OYQ98345.1"/>
    <property type="molecule type" value="Genomic_DNA"/>
</dbReference>
<dbReference type="EMBL" id="DAESCB010000023">
    <property type="protein sequence ID" value="HBH7044468.1"/>
    <property type="molecule type" value="Genomic_DNA"/>
</dbReference>
<sequence>MDIPCILFISNSRHYVITEDSVIASWPSRSDKESEIIQLNDGRIITANNVRRFNFIDISKIESLTAIDDGIVF</sequence>
<dbReference type="Proteomes" id="UP000215827">
    <property type="component" value="Unassembled WGS sequence"/>
</dbReference>
<dbReference type="EMBL" id="ABBJDF010000010">
    <property type="protein sequence ID" value="EHT9939041.1"/>
    <property type="molecule type" value="Genomic_DNA"/>
</dbReference>
<accession>A0A0P8QA28</accession>
<dbReference type="Proteomes" id="UP001169574">
    <property type="component" value="Unassembled WGS sequence"/>
</dbReference>
<evidence type="ECO:0000313" key="6">
    <source>
        <dbReference type="Proteomes" id="UP000050520"/>
    </source>
</evidence>
<reference evidence="6" key="1">
    <citation type="submission" date="2015-09" db="EMBL/GenBank/DDBJ databases">
        <title>Prevalence of NDMs in South Africa.</title>
        <authorList>
            <person name="Osei Sekyere J."/>
            <person name="Govinden U."/>
            <person name="Essack S."/>
            <person name="Haldorsen B."/>
            <person name="Samuelsen O."/>
            <person name="Aasnaes B."/>
            <person name="Sundsfjord A."/>
        </authorList>
    </citation>
    <scope>NUCLEOTIDE SEQUENCE [LARGE SCALE GENOMIC DNA]</scope>
    <source>
        <strain evidence="6">ST62:944112508</strain>
    </source>
</reference>
<dbReference type="RefSeq" id="WP_007372244.1">
    <property type="nucleotide sequence ID" value="NZ_AP026941.1"/>
</dbReference>
<dbReference type="Proteomes" id="UP000050520">
    <property type="component" value="Unassembled WGS sequence"/>
</dbReference>
<reference evidence="1" key="6">
    <citation type="submission" date="2021-07" db="EMBL/GenBank/DDBJ databases">
        <authorList>
            <consortium name="Clinical and Environmental Microbiology Branch: Whole genome sequencing antimicrobial resistance pathogens in the healthcare setting"/>
        </authorList>
    </citation>
    <scope>NUCLEOTIDE SEQUENCE</scope>
    <source>
        <strain evidence="1">2021DK-00049</strain>
        <strain evidence="2">Whole organism</strain>
    </source>
</reference>
<evidence type="ECO:0000313" key="2">
    <source>
        <dbReference type="EMBL" id="EMM7459591.1"/>
    </source>
</evidence>
<proteinExistence type="predicted"/>
<dbReference type="Proteomes" id="UP000885148">
    <property type="component" value="Unassembled WGS sequence"/>
</dbReference>
<comment type="caution">
    <text evidence="4">The sequence shown here is derived from an EMBL/GenBank/DDBJ whole genome shotgun (WGS) entry which is preliminary data.</text>
</comment>
<name>A0A0P8QA28_CITFR</name>
<reference evidence="5 7" key="3">
    <citation type="submission" date="2017-04" db="EMBL/GenBank/DDBJ databases">
        <title>Emergence of KPC-2-producing Citrobacter isolates from sediments of a Chinese river.</title>
        <authorList>
            <person name="Zheng B."/>
        </authorList>
    </citation>
    <scope>NUCLEOTIDE SEQUENCE [LARGE SCALE GENOMIC DNA]</scope>
    <source>
        <strain evidence="5 7">C191</strain>
    </source>
</reference>
<evidence type="ECO:0000313" key="7">
    <source>
        <dbReference type="Proteomes" id="UP000215827"/>
    </source>
</evidence>
<evidence type="ECO:0000313" key="4">
    <source>
        <dbReference type="EMBL" id="KPR46809.1"/>
    </source>
</evidence>
<gene>
    <name evidence="4" type="ORF">AN672_27665</name>
    <name evidence="5" type="ORF">B9P89_22695</name>
    <name evidence="3" type="ORF">KV121_004605</name>
    <name evidence="1" type="ORF">KY227_002110</name>
    <name evidence="2" type="ORF">P7U51_004159</name>
</gene>
<reference evidence="4 6" key="2">
    <citation type="journal article" date="2017" name="PLoS ONE">
        <title>Genomic and phenotypic characterisation of fluoroquinolone resistance mechanisms in Enterobacteriaceae in Durban, South Africa.</title>
        <authorList>
            <person name="Osei Sekyere J."/>
            <person name="Amoako D.G."/>
        </authorList>
    </citation>
    <scope>NUCLEOTIDE SEQUENCE [LARGE SCALE GENOMIC DNA]</scope>
    <source>
        <strain evidence="4 6">ST62:944112508</strain>
    </source>
</reference>
<evidence type="ECO:0000313" key="5">
    <source>
        <dbReference type="EMBL" id="OYQ98345.1"/>
    </source>
</evidence>
<evidence type="ECO:0000313" key="1">
    <source>
        <dbReference type="EMBL" id="EHT9939041.1"/>
    </source>
</evidence>
<evidence type="ECO:0000313" key="3">
    <source>
        <dbReference type="EMBL" id="HBH7044468.1"/>
    </source>
</evidence>
<dbReference type="AlphaFoldDB" id="A0A0P8QA28"/>